<protein>
    <recommendedName>
        <fullName evidence="3">DUF2613 domain-containing protein</fullName>
    </recommendedName>
</protein>
<evidence type="ECO:0000313" key="2">
    <source>
        <dbReference type="Proteomes" id="UP000198878"/>
    </source>
</evidence>
<reference evidence="2" key="1">
    <citation type="submission" date="2016-10" db="EMBL/GenBank/DDBJ databases">
        <authorList>
            <person name="Varghese N."/>
            <person name="Submissions S."/>
        </authorList>
    </citation>
    <scope>NUCLEOTIDE SEQUENCE [LARGE SCALE GENOMIC DNA]</scope>
    <source>
        <strain evidence="2">DSM 44654</strain>
    </source>
</reference>
<sequence length="60" mass="5996">MGTVIGVVAAVILGGGLATGAGFALTQGADPDSSAQVQEKLNAQVKYNPADHPGKIYGNR</sequence>
<dbReference type="STRING" id="218821.SAMN05421837_10346"/>
<accession>A0A1H5QIS7</accession>
<name>A0A1H5QIS7_9PSEU</name>
<dbReference type="OrthoDB" id="3637772at2"/>
<gene>
    <name evidence="1" type="ORF">SAMN05421837_10346</name>
</gene>
<dbReference type="Proteomes" id="UP000198878">
    <property type="component" value="Unassembled WGS sequence"/>
</dbReference>
<evidence type="ECO:0008006" key="3">
    <source>
        <dbReference type="Google" id="ProtNLM"/>
    </source>
</evidence>
<dbReference type="EMBL" id="FNUJ01000003">
    <property type="protein sequence ID" value="SEF26020.1"/>
    <property type="molecule type" value="Genomic_DNA"/>
</dbReference>
<keyword evidence="2" id="KW-1185">Reference proteome</keyword>
<organism evidence="1 2">
    <name type="scientific">Amycolatopsis pretoriensis</name>
    <dbReference type="NCBI Taxonomy" id="218821"/>
    <lineage>
        <taxon>Bacteria</taxon>
        <taxon>Bacillati</taxon>
        <taxon>Actinomycetota</taxon>
        <taxon>Actinomycetes</taxon>
        <taxon>Pseudonocardiales</taxon>
        <taxon>Pseudonocardiaceae</taxon>
        <taxon>Amycolatopsis</taxon>
    </lineage>
</organism>
<dbReference type="AlphaFoldDB" id="A0A1H5QIS7"/>
<evidence type="ECO:0000313" key="1">
    <source>
        <dbReference type="EMBL" id="SEF26020.1"/>
    </source>
</evidence>
<dbReference type="RefSeq" id="WP_086673224.1">
    <property type="nucleotide sequence ID" value="NZ_FNUJ01000003.1"/>
</dbReference>
<proteinExistence type="predicted"/>